<comment type="subcellular location">
    <subcellularLocation>
        <location evidence="1">Membrane</location>
        <topology evidence="1">Multi-pass membrane protein</topology>
    </subcellularLocation>
</comment>
<dbReference type="PROSITE" id="PS50850">
    <property type="entry name" value="MFS"/>
    <property type="match status" value="1"/>
</dbReference>
<keyword evidence="8" id="KW-1185">Reference proteome</keyword>
<evidence type="ECO:0000256" key="3">
    <source>
        <dbReference type="ARBA" id="ARBA00022989"/>
    </source>
</evidence>
<dbReference type="OrthoDB" id="2533084at2759"/>
<feature type="domain" description="Major facilitator superfamily (MFS) profile" evidence="6">
    <location>
        <begin position="93"/>
        <end position="250"/>
    </location>
</feature>
<evidence type="ECO:0000259" key="6">
    <source>
        <dbReference type="PROSITE" id="PS50850"/>
    </source>
</evidence>
<dbReference type="InterPro" id="IPR011701">
    <property type="entry name" value="MFS"/>
</dbReference>
<dbReference type="Pfam" id="PF07690">
    <property type="entry name" value="MFS_1"/>
    <property type="match status" value="1"/>
</dbReference>
<dbReference type="InterPro" id="IPR020846">
    <property type="entry name" value="MFS_dom"/>
</dbReference>
<accession>W9X3G1</accession>
<dbReference type="Proteomes" id="UP000019471">
    <property type="component" value="Unassembled WGS sequence"/>
</dbReference>
<dbReference type="HOGENOM" id="CLU_1111288_0_0_1"/>
<feature type="transmembrane region" description="Helical" evidence="5">
    <location>
        <begin position="184"/>
        <end position="206"/>
    </location>
</feature>
<dbReference type="PANTHER" id="PTHR23502:SF22">
    <property type="entry name" value="MAJOR FACILITATOR SUPERFAMILY (MFS) PROFILE DOMAIN-CONTAINING PROTEIN"/>
    <property type="match status" value="1"/>
</dbReference>
<evidence type="ECO:0000313" key="8">
    <source>
        <dbReference type="Proteomes" id="UP000019471"/>
    </source>
</evidence>
<dbReference type="GO" id="GO:0022857">
    <property type="term" value="F:transmembrane transporter activity"/>
    <property type="evidence" value="ECO:0007669"/>
    <property type="project" value="InterPro"/>
</dbReference>
<dbReference type="RefSeq" id="XP_007740514.1">
    <property type="nucleotide sequence ID" value="XM_007742324.1"/>
</dbReference>
<reference evidence="7 8" key="1">
    <citation type="submission" date="2013-03" db="EMBL/GenBank/DDBJ databases">
        <title>The Genome Sequence of Cladophialophora psammophila CBS 110553.</title>
        <authorList>
            <consortium name="The Broad Institute Genomics Platform"/>
            <person name="Cuomo C."/>
            <person name="de Hoog S."/>
            <person name="Gorbushina A."/>
            <person name="Walker B."/>
            <person name="Young S.K."/>
            <person name="Zeng Q."/>
            <person name="Gargeya S."/>
            <person name="Fitzgerald M."/>
            <person name="Haas B."/>
            <person name="Abouelleil A."/>
            <person name="Allen A.W."/>
            <person name="Alvarado L."/>
            <person name="Arachchi H.M."/>
            <person name="Berlin A.M."/>
            <person name="Chapman S.B."/>
            <person name="Gainer-Dewar J."/>
            <person name="Goldberg J."/>
            <person name="Griggs A."/>
            <person name="Gujja S."/>
            <person name="Hansen M."/>
            <person name="Howarth C."/>
            <person name="Imamovic A."/>
            <person name="Ireland A."/>
            <person name="Larimer J."/>
            <person name="McCowan C."/>
            <person name="Murphy C."/>
            <person name="Pearson M."/>
            <person name="Poon T.W."/>
            <person name="Priest M."/>
            <person name="Roberts A."/>
            <person name="Saif S."/>
            <person name="Shea T."/>
            <person name="Sisk P."/>
            <person name="Sykes S."/>
            <person name="Wortman J."/>
            <person name="Nusbaum C."/>
            <person name="Birren B."/>
        </authorList>
    </citation>
    <scope>NUCLEOTIDE SEQUENCE [LARGE SCALE GENOMIC DNA]</scope>
    <source>
        <strain evidence="7 8">CBS 110553</strain>
    </source>
</reference>
<dbReference type="eggNOG" id="KOG0255">
    <property type="taxonomic scope" value="Eukaryota"/>
</dbReference>
<dbReference type="GO" id="GO:0005886">
    <property type="term" value="C:plasma membrane"/>
    <property type="evidence" value="ECO:0007669"/>
    <property type="project" value="TreeGrafter"/>
</dbReference>
<name>W9X3G1_9EURO</name>
<feature type="transmembrane region" description="Helical" evidence="5">
    <location>
        <begin position="218"/>
        <end position="240"/>
    </location>
</feature>
<evidence type="ECO:0000256" key="1">
    <source>
        <dbReference type="ARBA" id="ARBA00004141"/>
    </source>
</evidence>
<evidence type="ECO:0000256" key="5">
    <source>
        <dbReference type="SAM" id="Phobius"/>
    </source>
</evidence>
<evidence type="ECO:0000256" key="2">
    <source>
        <dbReference type="ARBA" id="ARBA00022692"/>
    </source>
</evidence>
<protein>
    <recommendedName>
        <fullName evidence="6">Major facilitator superfamily (MFS) profile domain-containing protein</fullName>
    </recommendedName>
</protein>
<dbReference type="PANTHER" id="PTHR23502">
    <property type="entry name" value="MAJOR FACILITATOR SUPERFAMILY"/>
    <property type="match status" value="1"/>
</dbReference>
<organism evidence="7 8">
    <name type="scientific">Cladophialophora psammophila CBS 110553</name>
    <dbReference type="NCBI Taxonomy" id="1182543"/>
    <lineage>
        <taxon>Eukaryota</taxon>
        <taxon>Fungi</taxon>
        <taxon>Dikarya</taxon>
        <taxon>Ascomycota</taxon>
        <taxon>Pezizomycotina</taxon>
        <taxon>Eurotiomycetes</taxon>
        <taxon>Chaetothyriomycetidae</taxon>
        <taxon>Chaetothyriales</taxon>
        <taxon>Herpotrichiellaceae</taxon>
        <taxon>Cladophialophora</taxon>
    </lineage>
</organism>
<sequence length="250" mass="27520">MAEIGEKPPSTVEVWDELPNLHHSRQPAHVEETTRDDHPRNGAILLDVGAKCDAEGFQRTIRLAKDGHTVLVPQPSDDAQDPLNWPNSKKQCMLITLAVAAFMADFQATSGVPCLIPQAAEWHITPNQVNYSGNLNIIMAGIGGILGIPALYFWGRAPVAFWSILISTFLQIGCARAQSFDTFYALRALVGLTCQPALTAGLAFIQDMFFFHEHARKIGVWAAIFLFAPYFGPLFGNFIVAQTGSWRIVQ</sequence>
<dbReference type="SUPFAM" id="SSF103473">
    <property type="entry name" value="MFS general substrate transporter"/>
    <property type="match status" value="1"/>
</dbReference>
<dbReference type="GeneID" id="19186441"/>
<proteinExistence type="predicted"/>
<dbReference type="Gene3D" id="1.20.1720.10">
    <property type="entry name" value="Multidrug resistance protein D"/>
    <property type="match status" value="1"/>
</dbReference>
<keyword evidence="3 5" id="KW-1133">Transmembrane helix</keyword>
<dbReference type="AlphaFoldDB" id="W9X3G1"/>
<comment type="caution">
    <text evidence="7">The sequence shown here is derived from an EMBL/GenBank/DDBJ whole genome shotgun (WGS) entry which is preliminary data.</text>
</comment>
<evidence type="ECO:0000256" key="4">
    <source>
        <dbReference type="ARBA" id="ARBA00023136"/>
    </source>
</evidence>
<keyword evidence="2 5" id="KW-0812">Transmembrane</keyword>
<evidence type="ECO:0000313" key="7">
    <source>
        <dbReference type="EMBL" id="EXJ75012.1"/>
    </source>
</evidence>
<keyword evidence="4 5" id="KW-0472">Membrane</keyword>
<feature type="transmembrane region" description="Helical" evidence="5">
    <location>
        <begin position="135"/>
        <end position="154"/>
    </location>
</feature>
<dbReference type="STRING" id="1182543.W9X3G1"/>
<dbReference type="InterPro" id="IPR036259">
    <property type="entry name" value="MFS_trans_sf"/>
</dbReference>
<feature type="transmembrane region" description="Helical" evidence="5">
    <location>
        <begin position="160"/>
        <end position="177"/>
    </location>
</feature>
<gene>
    <name evidence="7" type="ORF">A1O5_01708</name>
</gene>
<dbReference type="EMBL" id="AMGX01000002">
    <property type="protein sequence ID" value="EXJ75012.1"/>
    <property type="molecule type" value="Genomic_DNA"/>
</dbReference>